<keyword evidence="1" id="KW-0433">Leucine-rich repeat</keyword>
<proteinExistence type="predicted"/>
<dbReference type="GO" id="GO:0005615">
    <property type="term" value="C:extracellular space"/>
    <property type="evidence" value="ECO:0007669"/>
    <property type="project" value="TreeGrafter"/>
</dbReference>
<dbReference type="InterPro" id="IPR032675">
    <property type="entry name" value="LRR_dom_sf"/>
</dbReference>
<evidence type="ECO:0000313" key="3">
    <source>
        <dbReference type="EMBL" id="CAF0909422.1"/>
    </source>
</evidence>
<dbReference type="PROSITE" id="PS51450">
    <property type="entry name" value="LRR"/>
    <property type="match status" value="3"/>
</dbReference>
<dbReference type="OrthoDB" id="676979at2759"/>
<keyword evidence="4" id="KW-1185">Reference proteome</keyword>
<organism evidence="3 4">
    <name type="scientific">Brachionus calyciflorus</name>
    <dbReference type="NCBI Taxonomy" id="104777"/>
    <lineage>
        <taxon>Eukaryota</taxon>
        <taxon>Metazoa</taxon>
        <taxon>Spiralia</taxon>
        <taxon>Gnathifera</taxon>
        <taxon>Rotifera</taxon>
        <taxon>Eurotatoria</taxon>
        <taxon>Monogononta</taxon>
        <taxon>Pseudotrocha</taxon>
        <taxon>Ploima</taxon>
        <taxon>Brachionidae</taxon>
        <taxon>Brachionus</taxon>
    </lineage>
</organism>
<dbReference type="PANTHER" id="PTHR45712:SF22">
    <property type="entry name" value="INSULIN-LIKE GROWTH FACTOR-BINDING PROTEIN COMPLEX ACID LABILE SUBUNIT"/>
    <property type="match status" value="1"/>
</dbReference>
<comment type="caution">
    <text evidence="3">The sequence shown here is derived from an EMBL/GenBank/DDBJ whole genome shotgun (WGS) entry which is preliminary data.</text>
</comment>
<dbReference type="SMART" id="SM00365">
    <property type="entry name" value="LRR_SD22"/>
    <property type="match status" value="3"/>
</dbReference>
<name>A0A814A5S2_9BILA</name>
<dbReference type="Pfam" id="PF13855">
    <property type="entry name" value="LRR_8"/>
    <property type="match status" value="2"/>
</dbReference>
<dbReference type="Proteomes" id="UP000663879">
    <property type="component" value="Unassembled WGS sequence"/>
</dbReference>
<evidence type="ECO:0000256" key="2">
    <source>
        <dbReference type="ARBA" id="ARBA00022737"/>
    </source>
</evidence>
<evidence type="ECO:0000313" key="4">
    <source>
        <dbReference type="Proteomes" id="UP000663879"/>
    </source>
</evidence>
<dbReference type="AlphaFoldDB" id="A0A814A5S2"/>
<protein>
    <submittedName>
        <fullName evidence="3">Uncharacterized protein</fullName>
    </submittedName>
</protein>
<evidence type="ECO:0000256" key="1">
    <source>
        <dbReference type="ARBA" id="ARBA00022614"/>
    </source>
</evidence>
<dbReference type="EMBL" id="CAJNOC010002051">
    <property type="protein sequence ID" value="CAF0909422.1"/>
    <property type="molecule type" value="Genomic_DNA"/>
</dbReference>
<dbReference type="Gene3D" id="3.80.10.10">
    <property type="entry name" value="Ribonuclease Inhibitor"/>
    <property type="match status" value="4"/>
</dbReference>
<reference evidence="3" key="1">
    <citation type="submission" date="2021-02" db="EMBL/GenBank/DDBJ databases">
        <authorList>
            <person name="Nowell W R."/>
        </authorList>
    </citation>
    <scope>NUCLEOTIDE SEQUENCE</scope>
    <source>
        <strain evidence="3">Ploen Becks lab</strain>
    </source>
</reference>
<dbReference type="InterPro" id="IPR050333">
    <property type="entry name" value="SLRP"/>
</dbReference>
<dbReference type="InterPro" id="IPR003591">
    <property type="entry name" value="Leu-rich_rpt_typical-subtyp"/>
</dbReference>
<gene>
    <name evidence="3" type="ORF">OXX778_LOCUS11820</name>
</gene>
<accession>A0A814A5S2</accession>
<sequence length="585" mass="68267">MSKTFLSEYYSDLINKVNLEFEKKLIYVKENAEQDQLDSIRNLLISKIKEIEIPNLKTKEHRTCFFIPNINSNLDIIPNTDFIFDNKIGKLIIFRDSIDTESIEKIIDVFIGKILIGEIDLKALRDQIYSSVLIKLIEIKSKDLNPVIDLSKIEENFLESLKLDLKKTNFTDLELVTNILNVKKLKELTIISNHVNLTKIPKEMFHHFSHLKKLILKCSNLDNLRENNFSNLKHLEYLAIQESKIDRIEKFTFSNLKNLKCLFLSSNQLENLEPDMFIGLDHLEYLILNQNRLSCLKENTFSRLINLKGLELVENKLNLIEKNSFIGLESLELLNLSNNRAYLKINTGAFNSLNNLKILDLASNTIDNIQEGTFEALVNLQFLNVSNNVLKNLDFLSRLPKLEALICVGMEHAVINMEKLEVSNLKYLRIECQEVPILSSNLKNLQALEIRSVGDFKQGCFKNLESLEYLKINAQKDSVIDKLSENQFKEVMNKMRYLFLETRKYGEKALEKFKLKEEMFKEFFKQKDFVSCEMSEEDGLLFLEITDCESEWMFFEHVFNVSEMTKNCLKQMEFSISHYETITSI</sequence>
<dbReference type="SMART" id="SM00369">
    <property type="entry name" value="LRR_TYP"/>
    <property type="match status" value="8"/>
</dbReference>
<dbReference type="SUPFAM" id="SSF52058">
    <property type="entry name" value="L domain-like"/>
    <property type="match status" value="1"/>
</dbReference>
<keyword evidence="2" id="KW-0677">Repeat</keyword>
<dbReference type="InterPro" id="IPR001611">
    <property type="entry name" value="Leu-rich_rpt"/>
</dbReference>
<dbReference type="PANTHER" id="PTHR45712">
    <property type="entry name" value="AGAP008170-PA"/>
    <property type="match status" value="1"/>
</dbReference>